<evidence type="ECO:0000256" key="1">
    <source>
        <dbReference type="SAM" id="MobiDB-lite"/>
    </source>
</evidence>
<dbReference type="RefSeq" id="XP_041425048.1">
    <property type="nucleotide sequence ID" value="XM_041569114.1"/>
</dbReference>
<dbReference type="Proteomes" id="UP000186698">
    <property type="component" value="Chromosome 7L"/>
</dbReference>
<dbReference type="PANTHER" id="PTHR33066">
    <property type="entry name" value="INTEGRASE_SAM-LIKE_N DOMAIN-CONTAINING PROTEIN"/>
    <property type="match status" value="1"/>
</dbReference>
<dbReference type="KEGG" id="xla:121395521"/>
<accession>A0A8J1L692</accession>
<dbReference type="PANTHER" id="PTHR33066:SF2">
    <property type="entry name" value="FILAGGRIN-2-LIKE"/>
    <property type="match status" value="1"/>
</dbReference>
<name>A0A8J1L692_XENLA</name>
<dbReference type="AlphaFoldDB" id="A0A8J1L692"/>
<proteinExistence type="predicted"/>
<organism evidence="2 3">
    <name type="scientific">Xenopus laevis</name>
    <name type="common">African clawed frog</name>
    <dbReference type="NCBI Taxonomy" id="8355"/>
    <lineage>
        <taxon>Eukaryota</taxon>
        <taxon>Metazoa</taxon>
        <taxon>Chordata</taxon>
        <taxon>Craniata</taxon>
        <taxon>Vertebrata</taxon>
        <taxon>Euteleostomi</taxon>
        <taxon>Amphibia</taxon>
        <taxon>Batrachia</taxon>
        <taxon>Anura</taxon>
        <taxon>Pipoidea</taxon>
        <taxon>Pipidae</taxon>
        <taxon>Xenopodinae</taxon>
        <taxon>Xenopus</taxon>
        <taxon>Xenopus</taxon>
    </lineage>
</organism>
<evidence type="ECO:0000313" key="3">
    <source>
        <dbReference type="RefSeq" id="XP_041425048.1"/>
    </source>
</evidence>
<protein>
    <submittedName>
        <fullName evidence="3">Uncharacterized protein LOC121395521</fullName>
    </submittedName>
</protein>
<dbReference type="GeneID" id="121395521"/>
<gene>
    <name evidence="3" type="primary">LOC121395521</name>
</gene>
<sequence length="430" mass="48779">MVLGPSGQGPPSRSPAEPTLPPGHPHWRLSLREDLLTQGQHRHLDLKRLPYDVAVESAIWLHKGFSTREMQTHSHLTHFYNLVHSQVYKPLEMPDTPAVEIPPRLARQGSRQGQTGGLGTHRAAAAGPSFQVPCRAYPPSGSPVSWASCRVPCHACTHIFYLHRKIQQGVDLGWWGLQGFFLVPCRLSLTLGLGLSPSRYKYQPFLCCYNNWQDIRTFIQATAHIRPAFHHLLLPWDLNFVFWAMQALPFEPLATIDLQLLTWKLAFLLAISSARRVSEIGSLGYKAPFCIFHKDKLVLRTQRDFLPKVTSTFHINQDIVLPSFCPKPSKNKERLLHYLDVVRVLKFYIHMITGFRQSDSLFILYGSNLRGVKAPKASIARWIKLLITKYYKVHGCPVPFHVTVQFTQALSTSWARLNNASAEQLCKAAT</sequence>
<keyword evidence="2" id="KW-1185">Reference proteome</keyword>
<evidence type="ECO:0000313" key="2">
    <source>
        <dbReference type="Proteomes" id="UP000186698"/>
    </source>
</evidence>
<reference evidence="3" key="1">
    <citation type="submission" date="2025-08" db="UniProtKB">
        <authorList>
            <consortium name="RefSeq"/>
        </authorList>
    </citation>
    <scope>IDENTIFICATION</scope>
    <source>
        <strain evidence="3">J_2021</strain>
        <tissue evidence="3">Erythrocytes</tissue>
    </source>
</reference>
<feature type="region of interest" description="Disordered" evidence="1">
    <location>
        <begin position="1"/>
        <end position="24"/>
    </location>
</feature>
<dbReference type="OrthoDB" id="9050082at2759"/>